<sequence>MHLEKFVWQHIWRNFLFDNIFDEVCLPGELATSSAKLPNQPRQMYRQQTSELQCQLTIVLSLTWSLLWSAEGSEIVGERGENSENQINTRRGMMLARWVV</sequence>
<reference evidence="2" key="1">
    <citation type="journal article" date="2015" name="Nat. Genet.">
        <title>The genome and transcriptome of the zoonotic hookworm Ancylostoma ceylanicum identify infection-specific gene families.</title>
        <authorList>
            <person name="Schwarz E.M."/>
            <person name="Hu Y."/>
            <person name="Antoshechkin I."/>
            <person name="Miller M.M."/>
            <person name="Sternberg P.W."/>
            <person name="Aroian R.V."/>
        </authorList>
    </citation>
    <scope>NUCLEOTIDE SEQUENCE</scope>
    <source>
        <strain evidence="2">HY135</strain>
    </source>
</reference>
<dbReference type="AlphaFoldDB" id="A0A016TS89"/>
<keyword evidence="2" id="KW-1185">Reference proteome</keyword>
<protein>
    <submittedName>
        <fullName evidence="1">Uncharacterized protein</fullName>
    </submittedName>
</protein>
<name>A0A016TS89_9BILA</name>
<organism evidence="1 2">
    <name type="scientific">Ancylostoma ceylanicum</name>
    <dbReference type="NCBI Taxonomy" id="53326"/>
    <lineage>
        <taxon>Eukaryota</taxon>
        <taxon>Metazoa</taxon>
        <taxon>Ecdysozoa</taxon>
        <taxon>Nematoda</taxon>
        <taxon>Chromadorea</taxon>
        <taxon>Rhabditida</taxon>
        <taxon>Rhabditina</taxon>
        <taxon>Rhabditomorpha</taxon>
        <taxon>Strongyloidea</taxon>
        <taxon>Ancylostomatidae</taxon>
        <taxon>Ancylostomatinae</taxon>
        <taxon>Ancylostoma</taxon>
    </lineage>
</organism>
<evidence type="ECO:0000313" key="2">
    <source>
        <dbReference type="Proteomes" id="UP000024635"/>
    </source>
</evidence>
<accession>A0A016TS89</accession>
<dbReference type="EMBL" id="JARK01001419">
    <property type="protein sequence ID" value="EYC05283.1"/>
    <property type="molecule type" value="Genomic_DNA"/>
</dbReference>
<evidence type="ECO:0000313" key="1">
    <source>
        <dbReference type="EMBL" id="EYC05283.1"/>
    </source>
</evidence>
<gene>
    <name evidence="1" type="primary">Acey_s0083.g1679</name>
    <name evidence="1" type="ORF">Y032_0083g1679</name>
</gene>
<proteinExistence type="predicted"/>
<comment type="caution">
    <text evidence="1">The sequence shown here is derived from an EMBL/GenBank/DDBJ whole genome shotgun (WGS) entry which is preliminary data.</text>
</comment>
<dbReference type="Proteomes" id="UP000024635">
    <property type="component" value="Unassembled WGS sequence"/>
</dbReference>